<accession>A0A0E9TRP1</accession>
<dbReference type="EMBL" id="GBXM01052213">
    <property type="protein sequence ID" value="JAH56364.1"/>
    <property type="molecule type" value="Transcribed_RNA"/>
</dbReference>
<organism evidence="2">
    <name type="scientific">Anguilla anguilla</name>
    <name type="common">European freshwater eel</name>
    <name type="synonym">Muraena anguilla</name>
    <dbReference type="NCBI Taxonomy" id="7936"/>
    <lineage>
        <taxon>Eukaryota</taxon>
        <taxon>Metazoa</taxon>
        <taxon>Chordata</taxon>
        <taxon>Craniata</taxon>
        <taxon>Vertebrata</taxon>
        <taxon>Euteleostomi</taxon>
        <taxon>Actinopterygii</taxon>
        <taxon>Neopterygii</taxon>
        <taxon>Teleostei</taxon>
        <taxon>Anguilliformes</taxon>
        <taxon>Anguillidae</taxon>
        <taxon>Anguilla</taxon>
    </lineage>
</organism>
<feature type="compositionally biased region" description="Basic and acidic residues" evidence="1">
    <location>
        <begin position="13"/>
        <end position="41"/>
    </location>
</feature>
<sequence length="41" mass="4876">MPNLISSPGRIKTIMEHLREREGEEGERERREEEEGEKLKP</sequence>
<proteinExistence type="predicted"/>
<name>A0A0E9TRP1_ANGAN</name>
<evidence type="ECO:0000256" key="1">
    <source>
        <dbReference type="SAM" id="MobiDB-lite"/>
    </source>
</evidence>
<protein>
    <submittedName>
        <fullName evidence="2">Uncharacterized protein</fullName>
    </submittedName>
</protein>
<feature type="region of interest" description="Disordered" evidence="1">
    <location>
        <begin position="1"/>
        <end position="41"/>
    </location>
</feature>
<dbReference type="AlphaFoldDB" id="A0A0E9TRP1"/>
<reference evidence="2" key="2">
    <citation type="journal article" date="2015" name="Fish Shellfish Immunol.">
        <title>Early steps in the European eel (Anguilla anguilla)-Vibrio vulnificus interaction in the gills: Role of the RtxA13 toxin.</title>
        <authorList>
            <person name="Callol A."/>
            <person name="Pajuelo D."/>
            <person name="Ebbesson L."/>
            <person name="Teles M."/>
            <person name="MacKenzie S."/>
            <person name="Amaro C."/>
        </authorList>
    </citation>
    <scope>NUCLEOTIDE SEQUENCE</scope>
</reference>
<evidence type="ECO:0000313" key="2">
    <source>
        <dbReference type="EMBL" id="JAH56364.1"/>
    </source>
</evidence>
<reference evidence="2" key="1">
    <citation type="submission" date="2014-11" db="EMBL/GenBank/DDBJ databases">
        <authorList>
            <person name="Amaro Gonzalez C."/>
        </authorList>
    </citation>
    <scope>NUCLEOTIDE SEQUENCE</scope>
</reference>